<evidence type="ECO:0000256" key="3">
    <source>
        <dbReference type="ARBA" id="ARBA00022692"/>
    </source>
</evidence>
<dbReference type="OrthoDB" id="420519at2759"/>
<evidence type="ECO:0000313" key="8">
    <source>
        <dbReference type="RefSeq" id="XP_030752698.1"/>
    </source>
</evidence>
<feature type="transmembrane region" description="Helical" evidence="6">
    <location>
        <begin position="504"/>
        <end position="525"/>
    </location>
</feature>
<evidence type="ECO:0000256" key="2">
    <source>
        <dbReference type="ARBA" id="ARBA00007168"/>
    </source>
</evidence>
<sequence length="572" mass="64041">MGLGSSLLQPQELVAFKKLPSSVPLDSIEIPEKSENRTRTNFGWLITLGIFVLVFIPFMGYTLYHSNIKRIMVGYDQCGNVCGMKNEKFDGISCSGKDMTNLPYLHYTNGHDIHSPRNCVAECPSGTKPVNGVCVSSTSNSDSSVTNGVSSSQIQPDLPVYLNSVVWQTIICALLSILVSMGMLFLFRHATACLVWSIIIICYSAFIIASVAFWVLSASAQNEQQQYNFRYAAIVFTVATIILGIVFIWFRKRIGLVILLLQEATKAVFDMPQLVLIPVFLFFTLALLTAIFVVVTLYVWSAGELVPLNNGQNYYYFRPSSIAIFTLTYNFVIYIWLTQFFIGIQYMTIAGGIAKWYFTREKSYVHSPIATSIYNSFKFHLGTVAMGAWIITMMNIIKTLILSLCKNAIVRAVVRSILEPLEDLIKYLSKNAYIMTALHGQPFVKSGKRAAKILIDNLGNVIAINYIGDFVLGMAKLLIVVITILISMAIFAIAPSAYPDQSNLFPYIFIGIVALISASITFAVFDTTIDSLFICYCEDRLINDGMEKPYYMSRNLMEFIEDSKKVYDKTNN</sequence>
<dbReference type="AlphaFoldDB" id="A0A6J2XPX5"/>
<evidence type="ECO:0000313" key="9">
    <source>
        <dbReference type="RefSeq" id="XP_030752699.1"/>
    </source>
</evidence>
<feature type="transmembrane region" description="Helical" evidence="6">
    <location>
        <begin position="340"/>
        <end position="359"/>
    </location>
</feature>
<organism evidence="7 9">
    <name type="scientific">Sitophilus oryzae</name>
    <name type="common">Rice weevil</name>
    <name type="synonym">Curculio oryzae</name>
    <dbReference type="NCBI Taxonomy" id="7048"/>
    <lineage>
        <taxon>Eukaryota</taxon>
        <taxon>Metazoa</taxon>
        <taxon>Ecdysozoa</taxon>
        <taxon>Arthropoda</taxon>
        <taxon>Hexapoda</taxon>
        <taxon>Insecta</taxon>
        <taxon>Pterygota</taxon>
        <taxon>Neoptera</taxon>
        <taxon>Endopterygota</taxon>
        <taxon>Coleoptera</taxon>
        <taxon>Polyphaga</taxon>
        <taxon>Cucujiformia</taxon>
        <taxon>Curculionidae</taxon>
        <taxon>Dryophthorinae</taxon>
        <taxon>Sitophilus</taxon>
    </lineage>
</organism>
<dbReference type="PANTHER" id="PTHR12385">
    <property type="entry name" value="CHOLINE TRANSPORTER-LIKE (SLC FAMILY 44)"/>
    <property type="match status" value="1"/>
</dbReference>
<dbReference type="RefSeq" id="XP_030752698.1">
    <property type="nucleotide sequence ID" value="XM_030896838.1"/>
</dbReference>
<proteinExistence type="inferred from homology"/>
<gene>
    <name evidence="8 9" type="primary">LOC115879843</name>
</gene>
<evidence type="ECO:0000256" key="5">
    <source>
        <dbReference type="ARBA" id="ARBA00023136"/>
    </source>
</evidence>
<dbReference type="InterPro" id="IPR007603">
    <property type="entry name" value="Choline_transptr-like"/>
</dbReference>
<dbReference type="KEGG" id="soy:115879843"/>
<dbReference type="GO" id="GO:0022857">
    <property type="term" value="F:transmembrane transporter activity"/>
    <property type="evidence" value="ECO:0007669"/>
    <property type="project" value="UniProtKB-UniRule"/>
</dbReference>
<comment type="subcellular location">
    <subcellularLocation>
        <location evidence="6">Cell membrane</location>
        <topology evidence="6">Multi-pass membrane protein</topology>
    </subcellularLocation>
    <subcellularLocation>
        <location evidence="1">Membrane</location>
        <topology evidence="1">Multi-pass membrane protein</topology>
    </subcellularLocation>
</comment>
<dbReference type="GeneID" id="115879843"/>
<feature type="transmembrane region" description="Helical" evidence="6">
    <location>
        <begin position="42"/>
        <end position="64"/>
    </location>
</feature>
<dbReference type="Pfam" id="PF04515">
    <property type="entry name" value="Choline_transpo"/>
    <property type="match status" value="1"/>
</dbReference>
<comment type="similarity">
    <text evidence="2 6">Belongs to the CTL (choline transporter-like) family.</text>
</comment>
<reference evidence="8 9" key="1">
    <citation type="submission" date="2025-04" db="UniProtKB">
        <authorList>
            <consortium name="RefSeq"/>
        </authorList>
    </citation>
    <scope>IDENTIFICATION</scope>
    <source>
        <tissue evidence="8 9">Gonads</tissue>
    </source>
</reference>
<feature type="transmembrane region" description="Helical" evidence="6">
    <location>
        <begin position="477"/>
        <end position="498"/>
    </location>
</feature>
<evidence type="ECO:0000313" key="7">
    <source>
        <dbReference type="Proteomes" id="UP000504635"/>
    </source>
</evidence>
<feature type="transmembrane region" description="Helical" evidence="6">
    <location>
        <begin position="165"/>
        <end position="187"/>
    </location>
</feature>
<evidence type="ECO:0000256" key="1">
    <source>
        <dbReference type="ARBA" id="ARBA00004141"/>
    </source>
</evidence>
<accession>A0A6J2XPX5</accession>
<comment type="function">
    <text evidence="6">Choline transporter.</text>
</comment>
<evidence type="ECO:0000256" key="4">
    <source>
        <dbReference type="ARBA" id="ARBA00022989"/>
    </source>
</evidence>
<feature type="transmembrane region" description="Helical" evidence="6">
    <location>
        <begin position="274"/>
        <end position="300"/>
    </location>
</feature>
<evidence type="ECO:0000256" key="6">
    <source>
        <dbReference type="RuleBase" id="RU368066"/>
    </source>
</evidence>
<feature type="transmembrane region" description="Helical" evidence="6">
    <location>
        <begin position="194"/>
        <end position="217"/>
    </location>
</feature>
<keyword evidence="5 6" id="KW-0472">Membrane</keyword>
<name>A0A6J2XPX5_SITOR</name>
<dbReference type="GO" id="GO:0005886">
    <property type="term" value="C:plasma membrane"/>
    <property type="evidence" value="ECO:0007669"/>
    <property type="project" value="UniProtKB-SubCell"/>
</dbReference>
<keyword evidence="7" id="KW-1185">Reference proteome</keyword>
<keyword evidence="4 6" id="KW-1133">Transmembrane helix</keyword>
<dbReference type="RefSeq" id="XP_030752699.1">
    <property type="nucleotide sequence ID" value="XM_030896839.1"/>
</dbReference>
<keyword evidence="3 6" id="KW-0812">Transmembrane</keyword>
<dbReference type="Proteomes" id="UP000504635">
    <property type="component" value="Unplaced"/>
</dbReference>
<feature type="transmembrane region" description="Helical" evidence="6">
    <location>
        <begin position="229"/>
        <end position="250"/>
    </location>
</feature>
<feature type="transmembrane region" description="Helical" evidence="6">
    <location>
        <begin position="315"/>
        <end position="333"/>
    </location>
</feature>
<dbReference type="PANTHER" id="PTHR12385:SF96">
    <property type="entry name" value="CHOLINE TRANSPORTER-LIKE PROTEIN"/>
    <property type="match status" value="1"/>
</dbReference>
<feature type="transmembrane region" description="Helical" evidence="6">
    <location>
        <begin position="379"/>
        <end position="397"/>
    </location>
</feature>
<protein>
    <recommendedName>
        <fullName evidence="6">Choline transporter-like protein</fullName>
    </recommendedName>
</protein>